<dbReference type="InterPro" id="IPR038050">
    <property type="entry name" value="Neuro_actylchol_rec"/>
</dbReference>
<comment type="subcellular location">
    <subcellularLocation>
        <location evidence="1">Membrane</location>
        <topology evidence="1">Multi-pass membrane protein</topology>
    </subcellularLocation>
</comment>
<proteinExistence type="inferred from homology"/>
<dbReference type="Gene3D" id="2.70.170.10">
    <property type="entry name" value="Neurotransmitter-gated ion-channel ligand-binding domain"/>
    <property type="match status" value="2"/>
</dbReference>
<dbReference type="InterPro" id="IPR018000">
    <property type="entry name" value="Neurotransmitter_ion_chnl_CS"/>
</dbReference>
<evidence type="ECO:0000313" key="9">
    <source>
        <dbReference type="WBParaSite" id="OFLC_0001256601-mRNA-1"/>
    </source>
</evidence>
<evidence type="ECO:0000256" key="2">
    <source>
        <dbReference type="ARBA" id="ARBA00022692"/>
    </source>
</evidence>
<evidence type="ECO:0000313" key="7">
    <source>
        <dbReference type="EMBL" id="VDP11621.1"/>
    </source>
</evidence>
<keyword evidence="5" id="KW-0732">Signal</keyword>
<protein>
    <submittedName>
        <fullName evidence="9">Neur_chan_LBD domain-containing protein</fullName>
    </submittedName>
</protein>
<comment type="caution">
    <text evidence="5">Lacks conserved residue(s) required for the propagation of feature annotation.</text>
</comment>
<dbReference type="InterPro" id="IPR036719">
    <property type="entry name" value="Neuro-gated_channel_TM_sf"/>
</dbReference>
<feature type="signal peptide" evidence="5">
    <location>
        <begin position="1"/>
        <end position="16"/>
    </location>
</feature>
<gene>
    <name evidence="7" type="ORF">OFLC_LOCUS12565</name>
</gene>
<sequence length="541" mass="62894">MSLFLFAVIIAFPVTSLETRQAVSEMGKDDEMHYFISARQQLPHVRLIHDLLSTKKYDPSIRPVKNNSESLTLHISMSLYQIIDVDERSQYLTLNIWMVQYFHIVFCGSLIPSSTTGTKLHFLFTLDLQNVVMNREGSEKYMNIVVKSRYWKNENGAEVFFLYPALYTVRCLIDIYYFPYDHQNCTLTLGSWTSSLALLNYTVDKTVNMQSYIPNEEWEVLSFNLHRNEYLYACCQEPWVIIEGFLIIRRKPLYYVVNLIIPTTIITLDQIPTTSDFVPLIAWFYLSNIIVISTATFCTCAVFRIHNRHKYGNLPPILVRKLFFNYICNYLCISPPHELMMLWNRSKENVPQELKQKKKYVSCSVQSLDKKKPTQPTQTTPTELSMKASMQRILENDTAEKVQRRAPTSSAKENWARLSFRLKDISSKIRDQSEIMPKESSLKQEVSTVHSDQKHTSLWNTAVQFAHFTSVDLSQKPESVELKSMKHRRQCTLEWEFLATIVDHVFLLLFSTITILIVTALAMIAKLAQRRFDGAVEMPQS</sequence>
<dbReference type="STRING" id="387005.A0A183HYK3"/>
<dbReference type="SUPFAM" id="SSF63712">
    <property type="entry name" value="Nicotinic receptor ligand binding domain-like"/>
    <property type="match status" value="1"/>
</dbReference>
<dbReference type="AlphaFoldDB" id="A0A183HYK3"/>
<name>A0A183HYK3_9BILA</name>
<dbReference type="SUPFAM" id="SSF90112">
    <property type="entry name" value="Neurotransmitter-gated ion-channel transmembrane pore"/>
    <property type="match status" value="1"/>
</dbReference>
<reference evidence="9" key="1">
    <citation type="submission" date="2016-06" db="UniProtKB">
        <authorList>
            <consortium name="WormBaseParasite"/>
        </authorList>
    </citation>
    <scope>IDENTIFICATION</scope>
</reference>
<dbReference type="PROSITE" id="PS00236">
    <property type="entry name" value="NEUROTR_ION_CHANNEL"/>
    <property type="match status" value="1"/>
</dbReference>
<evidence type="ECO:0000256" key="5">
    <source>
        <dbReference type="RuleBase" id="RU000687"/>
    </source>
</evidence>
<evidence type="ECO:0000256" key="3">
    <source>
        <dbReference type="ARBA" id="ARBA00022989"/>
    </source>
</evidence>
<dbReference type="Pfam" id="PF02931">
    <property type="entry name" value="Neur_chan_LBD"/>
    <property type="match status" value="2"/>
</dbReference>
<dbReference type="InterPro" id="IPR006202">
    <property type="entry name" value="Neur_chan_lig-bd"/>
</dbReference>
<feature type="domain" description="Neurotransmitter-gated ion-channel ligand-binding" evidence="6">
    <location>
        <begin position="46"/>
        <end position="102"/>
    </location>
</feature>
<dbReference type="PRINTS" id="PR00252">
    <property type="entry name" value="NRIONCHANNEL"/>
</dbReference>
<evidence type="ECO:0000259" key="6">
    <source>
        <dbReference type="Pfam" id="PF02931"/>
    </source>
</evidence>
<dbReference type="WBParaSite" id="OFLC_0001256601-mRNA-1">
    <property type="protein sequence ID" value="OFLC_0001256601-mRNA-1"/>
    <property type="gene ID" value="OFLC_0001256601"/>
</dbReference>
<organism evidence="9">
    <name type="scientific">Onchocerca flexuosa</name>
    <dbReference type="NCBI Taxonomy" id="387005"/>
    <lineage>
        <taxon>Eukaryota</taxon>
        <taxon>Metazoa</taxon>
        <taxon>Ecdysozoa</taxon>
        <taxon>Nematoda</taxon>
        <taxon>Chromadorea</taxon>
        <taxon>Rhabditida</taxon>
        <taxon>Spirurina</taxon>
        <taxon>Spiruromorpha</taxon>
        <taxon>Filarioidea</taxon>
        <taxon>Onchocercidae</taxon>
        <taxon>Onchocerca</taxon>
    </lineage>
</organism>
<dbReference type="GO" id="GO:0005230">
    <property type="term" value="F:extracellular ligand-gated monoatomic ion channel activity"/>
    <property type="evidence" value="ECO:0007669"/>
    <property type="project" value="InterPro"/>
</dbReference>
<feature type="chain" id="PRO_5044514018" evidence="5">
    <location>
        <begin position="17"/>
        <end position="541"/>
    </location>
</feature>
<dbReference type="PANTHER" id="PTHR18945">
    <property type="entry name" value="NEUROTRANSMITTER GATED ION CHANNEL"/>
    <property type="match status" value="1"/>
</dbReference>
<dbReference type="Proteomes" id="UP000267606">
    <property type="component" value="Unassembled WGS sequence"/>
</dbReference>
<dbReference type="GO" id="GO:0016020">
    <property type="term" value="C:membrane"/>
    <property type="evidence" value="ECO:0007669"/>
    <property type="project" value="UniProtKB-SubCell"/>
</dbReference>
<keyword evidence="8" id="KW-1185">Reference proteome</keyword>
<feature type="transmembrane region" description="Helical" evidence="5">
    <location>
        <begin position="280"/>
        <end position="303"/>
    </location>
</feature>
<comment type="similarity">
    <text evidence="5">Belongs to the ligand-gated ion channel (TC 1.A.9) family.</text>
</comment>
<reference evidence="7 8" key="2">
    <citation type="submission" date="2018-11" db="EMBL/GenBank/DDBJ databases">
        <authorList>
            <consortium name="Pathogen Informatics"/>
        </authorList>
    </citation>
    <scope>NUCLEOTIDE SEQUENCE [LARGE SCALE GENOMIC DNA]</scope>
</reference>
<feature type="transmembrane region" description="Helical" evidence="5">
    <location>
        <begin position="495"/>
        <end position="524"/>
    </location>
</feature>
<keyword evidence="4 5" id="KW-0472">Membrane</keyword>
<dbReference type="InterPro" id="IPR006201">
    <property type="entry name" value="Neur_channel"/>
</dbReference>
<dbReference type="Gene3D" id="1.20.58.390">
    <property type="entry name" value="Neurotransmitter-gated ion-channel transmembrane domain"/>
    <property type="match status" value="1"/>
</dbReference>
<keyword evidence="5" id="KW-0813">Transport</keyword>
<feature type="domain" description="Neurotransmitter-gated ion-channel ligand-binding" evidence="6">
    <location>
        <begin position="142"/>
        <end position="252"/>
    </location>
</feature>
<keyword evidence="3 5" id="KW-1133">Transmembrane helix</keyword>
<keyword evidence="2 5" id="KW-0812">Transmembrane</keyword>
<dbReference type="EMBL" id="UZAJ01039868">
    <property type="protein sequence ID" value="VDP11621.1"/>
    <property type="molecule type" value="Genomic_DNA"/>
</dbReference>
<dbReference type="GO" id="GO:0004888">
    <property type="term" value="F:transmembrane signaling receptor activity"/>
    <property type="evidence" value="ECO:0007669"/>
    <property type="project" value="InterPro"/>
</dbReference>
<dbReference type="InterPro" id="IPR036734">
    <property type="entry name" value="Neur_chan_lig-bd_sf"/>
</dbReference>
<evidence type="ECO:0000313" key="8">
    <source>
        <dbReference type="Proteomes" id="UP000267606"/>
    </source>
</evidence>
<keyword evidence="5" id="KW-0407">Ion channel</keyword>
<evidence type="ECO:0000256" key="4">
    <source>
        <dbReference type="ARBA" id="ARBA00023136"/>
    </source>
</evidence>
<keyword evidence="5" id="KW-0406">Ion transport</keyword>
<evidence type="ECO:0000256" key="1">
    <source>
        <dbReference type="ARBA" id="ARBA00004141"/>
    </source>
</evidence>
<accession>A0A183HYK3</accession>